<dbReference type="PANTHER" id="PTHR31651:SF29">
    <property type="entry name" value="RRM DOMAIN-CONTAINING PROTEIN"/>
    <property type="match status" value="1"/>
</dbReference>
<evidence type="ECO:0000256" key="7">
    <source>
        <dbReference type="ARBA" id="ARBA00023294"/>
    </source>
</evidence>
<dbReference type="EMBL" id="HG994373">
    <property type="protein sequence ID" value="CAF1717215.1"/>
    <property type="molecule type" value="Genomic_DNA"/>
</dbReference>
<keyword evidence="5 11" id="KW-1133">Transmembrane helix</keyword>
<dbReference type="Proteomes" id="UP001295469">
    <property type="component" value="Chromosome C09"/>
</dbReference>
<dbReference type="SMART" id="SM00360">
    <property type="entry name" value="RRM"/>
    <property type="match status" value="2"/>
</dbReference>
<evidence type="ECO:0000256" key="11">
    <source>
        <dbReference type="SAM" id="Phobius"/>
    </source>
</evidence>
<gene>
    <name evidence="13" type="ORF">DARMORV10_C09P12120.1</name>
</gene>
<reference evidence="13" key="1">
    <citation type="submission" date="2021-01" db="EMBL/GenBank/DDBJ databases">
        <authorList>
            <consortium name="Genoscope - CEA"/>
            <person name="William W."/>
        </authorList>
    </citation>
    <scope>NUCLEOTIDE SEQUENCE</scope>
</reference>
<feature type="transmembrane region" description="Helical" evidence="11">
    <location>
        <begin position="301"/>
        <end position="325"/>
    </location>
</feature>
<evidence type="ECO:0000256" key="6">
    <source>
        <dbReference type="ARBA" id="ARBA00023136"/>
    </source>
</evidence>
<comment type="subcellular location">
    <subcellularLocation>
        <location evidence="1">Endoplasmic reticulum membrane</location>
        <topology evidence="1">Multi-pass membrane protein</topology>
    </subcellularLocation>
</comment>
<dbReference type="GO" id="GO:0005789">
    <property type="term" value="C:endoplasmic reticulum membrane"/>
    <property type="evidence" value="ECO:0007669"/>
    <property type="project" value="UniProtKB-SubCell"/>
</dbReference>
<evidence type="ECO:0000256" key="8">
    <source>
        <dbReference type="ARBA" id="ARBA00025100"/>
    </source>
</evidence>
<dbReference type="CDD" id="cd12254">
    <property type="entry name" value="RRM_hnRNPH_ESRPs_RBM12_like"/>
    <property type="match status" value="2"/>
</dbReference>
<dbReference type="GO" id="GO:0080162">
    <property type="term" value="P:endoplasmic reticulum to cytosol auxin transport"/>
    <property type="evidence" value="ECO:0007669"/>
    <property type="project" value="InterPro"/>
</dbReference>
<sequence length="628" mass="69302">MGFLELLEVASMPIVQVLLISVLGAFLATDYCSLLSADTRRSVNKLVFVVFTPCIMFANLAQTVTLQDIISWWFMPINVGITFLVGGILGWLVVKLLNPKPQLHGLIIATCASGNMGNLMIILVPAICDEEGSPFGNRSVCRSIGLSYASFSMALGGFYIWTYSYQLVRSSATQFRALGLVKSANKDMDSDPRSLLLPKPQQNQDLEIQVKEKVSTQTYIKDLLHQILEELFAPPTVGAILGFIFGATNWLRNLIIGENAPLRVIQDSVKLLGDGTIPCITLILGGNLIQGLRSSAVKTSVIVGVICVRYIILPVVGVGVVQLAWSLGYLPPDPLFRYVLMLQFTLPPAMNISTMAQLFDVAQDECSVIFLWTYLVASLALTMWAMFGSGVGSKRQRMMQSNPYNLAVGTGAASFPPYGGFPVVRLRGLPFNCADVDIFKFFAGLDIVDVLLVSKNGKSSGEAFVVFAGPMQVEIALQRDRQNMGRRYVEVFRCYKQDYYNAVAAEEEGAYEVHVSPPPAGPSRAKSFSEKKEKLEYTEVLKMRGLPYSANKPQIIEFFSGYKVIEGRVHVVCRPDGKATGEAFVEFETAEEARRAMAKDKMSIGPRYVELFPTTREEALRAESRTRQ</sequence>
<keyword evidence="3 11" id="KW-0812">Transmembrane</keyword>
<feature type="transmembrane region" description="Helical" evidence="11">
    <location>
        <begin position="369"/>
        <end position="391"/>
    </location>
</feature>
<dbReference type="GO" id="GO:0003723">
    <property type="term" value="F:RNA binding"/>
    <property type="evidence" value="ECO:0007669"/>
    <property type="project" value="UniProtKB-UniRule"/>
</dbReference>
<comment type="similarity">
    <text evidence="9">Belongs to the auxin efflux carrier (TC 2.A.69.2) family.</text>
</comment>
<evidence type="ECO:0000256" key="1">
    <source>
        <dbReference type="ARBA" id="ARBA00004477"/>
    </source>
</evidence>
<dbReference type="PROSITE" id="PS50102">
    <property type="entry name" value="RRM"/>
    <property type="match status" value="1"/>
</dbReference>
<keyword evidence="7" id="KW-0927">Auxin signaling pathway</keyword>
<evidence type="ECO:0000256" key="3">
    <source>
        <dbReference type="ARBA" id="ARBA00022692"/>
    </source>
</evidence>
<dbReference type="InterPro" id="IPR012677">
    <property type="entry name" value="Nucleotide-bd_a/b_plait_sf"/>
</dbReference>
<feature type="transmembrane region" description="Helical" evidence="11">
    <location>
        <begin position="12"/>
        <end position="34"/>
    </location>
</feature>
<feature type="transmembrane region" description="Helical" evidence="11">
    <location>
        <begin position="46"/>
        <end position="64"/>
    </location>
</feature>
<dbReference type="Pfam" id="PF00076">
    <property type="entry name" value="RRM_1"/>
    <property type="match status" value="2"/>
</dbReference>
<evidence type="ECO:0000256" key="10">
    <source>
        <dbReference type="PROSITE-ProRule" id="PRU00176"/>
    </source>
</evidence>
<dbReference type="SMR" id="A0A816ISP4"/>
<evidence type="ECO:0000256" key="5">
    <source>
        <dbReference type="ARBA" id="ARBA00022989"/>
    </source>
</evidence>
<proteinExistence type="inferred from homology"/>
<dbReference type="InterPro" id="IPR045033">
    <property type="entry name" value="PILS1/3/4/5/7"/>
</dbReference>
<name>A0A816ISP4_BRANA</name>
<keyword evidence="2" id="KW-0813">Transport</keyword>
<evidence type="ECO:0000259" key="12">
    <source>
        <dbReference type="PROSITE" id="PS50102"/>
    </source>
</evidence>
<feature type="domain" description="RRM" evidence="12">
    <location>
        <begin position="539"/>
        <end position="616"/>
    </location>
</feature>
<feature type="transmembrane region" description="Helical" evidence="11">
    <location>
        <begin position="147"/>
        <end position="168"/>
    </location>
</feature>
<comment type="function">
    <text evidence="8">Involved in cellular auxin homeostasis by regulating auxin metabolism. Regulates intracellular auxin accumulation at the endoplasmic reticulum and thus auxin availability for nuclear auxin signaling.</text>
</comment>
<organism evidence="13">
    <name type="scientific">Brassica napus</name>
    <name type="common">Rape</name>
    <dbReference type="NCBI Taxonomy" id="3708"/>
    <lineage>
        <taxon>Eukaryota</taxon>
        <taxon>Viridiplantae</taxon>
        <taxon>Streptophyta</taxon>
        <taxon>Embryophyta</taxon>
        <taxon>Tracheophyta</taxon>
        <taxon>Spermatophyta</taxon>
        <taxon>Magnoliopsida</taxon>
        <taxon>eudicotyledons</taxon>
        <taxon>Gunneridae</taxon>
        <taxon>Pentapetalae</taxon>
        <taxon>rosids</taxon>
        <taxon>malvids</taxon>
        <taxon>Brassicales</taxon>
        <taxon>Brassicaceae</taxon>
        <taxon>Brassiceae</taxon>
        <taxon>Brassica</taxon>
    </lineage>
</organism>
<accession>A0A816ISP4</accession>
<feature type="transmembrane region" description="Helical" evidence="11">
    <location>
        <begin position="70"/>
        <end position="94"/>
    </location>
</feature>
<protein>
    <submittedName>
        <fullName evidence="13">(rape) hypothetical protein</fullName>
    </submittedName>
</protein>
<evidence type="ECO:0000313" key="13">
    <source>
        <dbReference type="EMBL" id="CAF1717215.1"/>
    </source>
</evidence>
<dbReference type="InterPro" id="IPR000504">
    <property type="entry name" value="RRM_dom"/>
</dbReference>
<dbReference type="PANTHER" id="PTHR31651">
    <property type="match status" value="1"/>
</dbReference>
<keyword evidence="4" id="KW-0256">Endoplasmic reticulum</keyword>
<dbReference type="Gene3D" id="3.30.70.330">
    <property type="match status" value="2"/>
</dbReference>
<dbReference type="GO" id="GO:0009734">
    <property type="term" value="P:auxin-activated signaling pathway"/>
    <property type="evidence" value="ECO:0007669"/>
    <property type="project" value="UniProtKB-KW"/>
</dbReference>
<feature type="transmembrane region" description="Helical" evidence="11">
    <location>
        <begin position="106"/>
        <end position="127"/>
    </location>
</feature>
<dbReference type="Pfam" id="PF03547">
    <property type="entry name" value="Mem_trans"/>
    <property type="match status" value="1"/>
</dbReference>
<dbReference type="SUPFAM" id="SSF54928">
    <property type="entry name" value="RNA-binding domain, RBD"/>
    <property type="match status" value="2"/>
</dbReference>
<evidence type="ECO:0000256" key="4">
    <source>
        <dbReference type="ARBA" id="ARBA00022824"/>
    </source>
</evidence>
<dbReference type="InterPro" id="IPR004776">
    <property type="entry name" value="Mem_transp_PIN-like"/>
</dbReference>
<dbReference type="InterPro" id="IPR035979">
    <property type="entry name" value="RBD_domain_sf"/>
</dbReference>
<dbReference type="AlphaFoldDB" id="A0A816ISP4"/>
<keyword evidence="6 11" id="KW-0472">Membrane</keyword>
<keyword evidence="10" id="KW-0694">RNA-binding</keyword>
<evidence type="ECO:0000256" key="2">
    <source>
        <dbReference type="ARBA" id="ARBA00022448"/>
    </source>
</evidence>
<evidence type="ECO:0000256" key="9">
    <source>
        <dbReference type="ARBA" id="ARBA00025752"/>
    </source>
</evidence>